<evidence type="ECO:0000313" key="2">
    <source>
        <dbReference type="EMBL" id="KFW93615.1"/>
    </source>
</evidence>
<accession>A0A093R4Q7</accession>
<proteinExistence type="predicted"/>
<dbReference type="Proteomes" id="UP000053238">
    <property type="component" value="Unassembled WGS sequence"/>
</dbReference>
<feature type="non-terminal residue" evidence="2">
    <location>
        <position position="87"/>
    </location>
</feature>
<organism evidence="2 3">
    <name type="scientific">Phalacrocorax carbo</name>
    <name type="common">Great cormorant</name>
    <name type="synonym">Pelecanus carbo</name>
    <dbReference type="NCBI Taxonomy" id="9209"/>
    <lineage>
        <taxon>Eukaryota</taxon>
        <taxon>Metazoa</taxon>
        <taxon>Chordata</taxon>
        <taxon>Craniata</taxon>
        <taxon>Vertebrata</taxon>
        <taxon>Euteleostomi</taxon>
        <taxon>Archelosauria</taxon>
        <taxon>Archosauria</taxon>
        <taxon>Dinosauria</taxon>
        <taxon>Saurischia</taxon>
        <taxon>Theropoda</taxon>
        <taxon>Coelurosauria</taxon>
        <taxon>Aves</taxon>
        <taxon>Neognathae</taxon>
        <taxon>Neoaves</taxon>
        <taxon>Aequornithes</taxon>
        <taxon>Suliformes</taxon>
        <taxon>Phalacrocoracidae</taxon>
        <taxon>Phalacrocorax</taxon>
    </lineage>
</organism>
<feature type="non-terminal residue" evidence="2">
    <location>
        <position position="1"/>
    </location>
</feature>
<feature type="compositionally biased region" description="Polar residues" evidence="1">
    <location>
        <begin position="21"/>
        <end position="49"/>
    </location>
</feature>
<dbReference type="EMBL" id="KL438700">
    <property type="protein sequence ID" value="KFW93615.1"/>
    <property type="molecule type" value="Genomic_DNA"/>
</dbReference>
<sequence>SGGNVCDTGEKHSNYSRKSTKQVGHTSSLQKEVDMNYSQTSSLPCNSAGPSGEQELPAEFQHEDKETYENYYQKRGERSTAGVFVPS</sequence>
<reference evidence="2 3" key="1">
    <citation type="submission" date="2014-04" db="EMBL/GenBank/DDBJ databases">
        <title>Genome evolution of avian class.</title>
        <authorList>
            <person name="Zhang G."/>
            <person name="Li C."/>
        </authorList>
    </citation>
    <scope>NUCLEOTIDE SEQUENCE [LARGE SCALE GENOMIC DNA]</scope>
    <source>
        <strain evidence="2">BGI_N336</strain>
    </source>
</reference>
<keyword evidence="3" id="KW-1185">Reference proteome</keyword>
<protein>
    <submittedName>
        <fullName evidence="2">Uncharacterized protein</fullName>
    </submittedName>
</protein>
<evidence type="ECO:0000313" key="3">
    <source>
        <dbReference type="Proteomes" id="UP000053238"/>
    </source>
</evidence>
<dbReference type="AlphaFoldDB" id="A0A093R4Q7"/>
<feature type="region of interest" description="Disordered" evidence="1">
    <location>
        <begin position="1"/>
        <end position="54"/>
    </location>
</feature>
<gene>
    <name evidence="2" type="ORF">N336_07769</name>
</gene>
<name>A0A093R4Q7_PHACA</name>
<evidence type="ECO:0000256" key="1">
    <source>
        <dbReference type="SAM" id="MobiDB-lite"/>
    </source>
</evidence>